<keyword evidence="14" id="KW-1185">Reference proteome</keyword>
<comment type="catalytic activity">
    <reaction evidence="8">
        <text>L-valine + 2-oxoglutarate = 3-methyl-2-oxobutanoate + L-glutamate</text>
        <dbReference type="Rhea" id="RHEA:24813"/>
        <dbReference type="ChEBI" id="CHEBI:11851"/>
        <dbReference type="ChEBI" id="CHEBI:16810"/>
        <dbReference type="ChEBI" id="CHEBI:29985"/>
        <dbReference type="ChEBI" id="CHEBI:57762"/>
        <dbReference type="EC" id="2.6.1.42"/>
    </reaction>
</comment>
<evidence type="ECO:0000256" key="1">
    <source>
        <dbReference type="ARBA" id="ARBA00001933"/>
    </source>
</evidence>
<name>A0A1I5H0H8_9BACT</name>
<dbReference type="InterPro" id="IPR043132">
    <property type="entry name" value="BCAT-like_C"/>
</dbReference>
<protein>
    <recommendedName>
        <fullName evidence="6">branched-chain-amino-acid transaminase</fullName>
        <ecNumber evidence="6">2.6.1.42</ecNumber>
    </recommendedName>
</protein>
<comment type="catalytic activity">
    <reaction evidence="9">
        <text>L-isoleucine + 2-oxoglutarate = (S)-3-methyl-2-oxopentanoate + L-glutamate</text>
        <dbReference type="Rhea" id="RHEA:24801"/>
        <dbReference type="ChEBI" id="CHEBI:16810"/>
        <dbReference type="ChEBI" id="CHEBI:29985"/>
        <dbReference type="ChEBI" id="CHEBI:35146"/>
        <dbReference type="ChEBI" id="CHEBI:58045"/>
        <dbReference type="EC" id="2.6.1.42"/>
    </reaction>
</comment>
<gene>
    <name evidence="13" type="ORF">SAMN04488519_106201</name>
</gene>
<dbReference type="Proteomes" id="UP000199564">
    <property type="component" value="Unassembled WGS sequence"/>
</dbReference>
<dbReference type="InterPro" id="IPR050571">
    <property type="entry name" value="Class-IV_PLP-Dep_Aminotrnsfr"/>
</dbReference>
<keyword evidence="13" id="KW-0808">Transferase</keyword>
<organism evidence="13 14">
    <name type="scientific">Algoriphagus ornithinivorans</name>
    <dbReference type="NCBI Taxonomy" id="226506"/>
    <lineage>
        <taxon>Bacteria</taxon>
        <taxon>Pseudomonadati</taxon>
        <taxon>Bacteroidota</taxon>
        <taxon>Cytophagia</taxon>
        <taxon>Cytophagales</taxon>
        <taxon>Cyclobacteriaceae</taxon>
        <taxon>Algoriphagus</taxon>
    </lineage>
</organism>
<dbReference type="SUPFAM" id="SSF56752">
    <property type="entry name" value="D-aminoacid aminotransferase-like PLP-dependent enzymes"/>
    <property type="match status" value="1"/>
</dbReference>
<dbReference type="InterPro" id="IPR043131">
    <property type="entry name" value="BCAT-like_N"/>
</dbReference>
<dbReference type="InterPro" id="IPR018300">
    <property type="entry name" value="Aminotrans_IV_CS"/>
</dbReference>
<sequence length="269" mass="30272">MSDFETVLYKSSDSETWLSDPMGRIPNRAMYFGDGLFETMVYDGEQIRFWDYHCERLSSGLTLLGFEDFKIPATEITHLADFYGSGKPLRIRWTVYREGLGKYSPESNFVSQVLHFQSFHAAPKLKEIAGFSDSIFLVGNAFSSLKTISALPYVLANQEKVKKGLDELILMDNQGSISEGSASNIFWMKDGRIFTPSLSTGCIDGVGRRVLIEKLAQMGFEVNEGEFGQTDLLNADLVWVSNVTGISMIHQIENQKFDPNLPDFLENIL</sequence>
<evidence type="ECO:0000313" key="13">
    <source>
        <dbReference type="EMBL" id="SFO41707.1"/>
    </source>
</evidence>
<evidence type="ECO:0000256" key="3">
    <source>
        <dbReference type="ARBA" id="ARBA00004931"/>
    </source>
</evidence>
<dbReference type="InterPro" id="IPR036038">
    <property type="entry name" value="Aminotransferase-like"/>
</dbReference>
<proteinExistence type="inferred from homology"/>
<evidence type="ECO:0000256" key="5">
    <source>
        <dbReference type="ARBA" id="ARBA00009320"/>
    </source>
</evidence>
<dbReference type="PANTHER" id="PTHR42743:SF11">
    <property type="entry name" value="AMINODEOXYCHORISMATE LYASE"/>
    <property type="match status" value="1"/>
</dbReference>
<dbReference type="STRING" id="226506.SAMN04488519_106201"/>
<keyword evidence="13" id="KW-0032">Aminotransferase</keyword>
<comment type="pathway">
    <text evidence="2">Amino-acid biosynthesis; L-isoleucine biosynthesis; L-isoleucine from 2-oxobutanoate: step 4/4.</text>
</comment>
<dbReference type="RefSeq" id="WP_091654104.1">
    <property type="nucleotide sequence ID" value="NZ_FOVW01000006.1"/>
</dbReference>
<dbReference type="AlphaFoldDB" id="A0A1I5H0H8"/>
<dbReference type="PANTHER" id="PTHR42743">
    <property type="entry name" value="AMINO-ACID AMINOTRANSFERASE"/>
    <property type="match status" value="1"/>
</dbReference>
<dbReference type="GO" id="GO:0004084">
    <property type="term" value="F:branched-chain-amino-acid transaminase activity"/>
    <property type="evidence" value="ECO:0007669"/>
    <property type="project" value="UniProtKB-EC"/>
</dbReference>
<dbReference type="EC" id="2.6.1.42" evidence="6"/>
<evidence type="ECO:0000256" key="7">
    <source>
        <dbReference type="ARBA" id="ARBA00022898"/>
    </source>
</evidence>
<reference evidence="14" key="1">
    <citation type="submission" date="2016-10" db="EMBL/GenBank/DDBJ databases">
        <authorList>
            <person name="Varghese N."/>
            <person name="Submissions S."/>
        </authorList>
    </citation>
    <scope>NUCLEOTIDE SEQUENCE [LARGE SCALE GENOMIC DNA]</scope>
    <source>
        <strain evidence="14">DSM 15282</strain>
    </source>
</reference>
<evidence type="ECO:0000256" key="12">
    <source>
        <dbReference type="RuleBase" id="RU004516"/>
    </source>
</evidence>
<evidence type="ECO:0000256" key="2">
    <source>
        <dbReference type="ARBA" id="ARBA00004824"/>
    </source>
</evidence>
<evidence type="ECO:0000313" key="14">
    <source>
        <dbReference type="Proteomes" id="UP000199564"/>
    </source>
</evidence>
<keyword evidence="7 12" id="KW-0663">Pyridoxal phosphate</keyword>
<dbReference type="Gene3D" id="3.20.10.10">
    <property type="entry name" value="D-amino Acid Aminotransferase, subunit A, domain 2"/>
    <property type="match status" value="1"/>
</dbReference>
<dbReference type="Pfam" id="PF01063">
    <property type="entry name" value="Aminotran_4"/>
    <property type="match status" value="1"/>
</dbReference>
<comment type="pathway">
    <text evidence="4">Amino-acid biosynthesis; L-leucine biosynthesis; L-leucine from 3-methyl-2-oxobutanoate: step 4/4.</text>
</comment>
<evidence type="ECO:0000256" key="9">
    <source>
        <dbReference type="ARBA" id="ARBA00048798"/>
    </source>
</evidence>
<dbReference type="PROSITE" id="PS00770">
    <property type="entry name" value="AA_TRANSFER_CLASS_4"/>
    <property type="match status" value="1"/>
</dbReference>
<evidence type="ECO:0000256" key="10">
    <source>
        <dbReference type="ARBA" id="ARBA00049229"/>
    </source>
</evidence>
<comment type="similarity">
    <text evidence="5 11">Belongs to the class-IV pyridoxal-phosphate-dependent aminotransferase family.</text>
</comment>
<dbReference type="Gene3D" id="3.30.470.10">
    <property type="match status" value="1"/>
</dbReference>
<evidence type="ECO:0000256" key="4">
    <source>
        <dbReference type="ARBA" id="ARBA00005072"/>
    </source>
</evidence>
<evidence type="ECO:0000256" key="6">
    <source>
        <dbReference type="ARBA" id="ARBA00013053"/>
    </source>
</evidence>
<comment type="cofactor">
    <cofactor evidence="1 12">
        <name>pyridoxal 5'-phosphate</name>
        <dbReference type="ChEBI" id="CHEBI:597326"/>
    </cofactor>
</comment>
<dbReference type="InterPro" id="IPR001544">
    <property type="entry name" value="Aminotrans_IV"/>
</dbReference>
<dbReference type="EMBL" id="FOVW01000006">
    <property type="protein sequence ID" value="SFO41707.1"/>
    <property type="molecule type" value="Genomic_DNA"/>
</dbReference>
<evidence type="ECO:0000256" key="8">
    <source>
        <dbReference type="ARBA" id="ARBA00048212"/>
    </source>
</evidence>
<evidence type="ECO:0000256" key="11">
    <source>
        <dbReference type="RuleBase" id="RU004106"/>
    </source>
</evidence>
<comment type="pathway">
    <text evidence="3">Amino-acid biosynthesis; L-valine biosynthesis; L-valine from pyruvate: step 4/4.</text>
</comment>
<comment type="catalytic activity">
    <reaction evidence="10">
        <text>L-leucine + 2-oxoglutarate = 4-methyl-2-oxopentanoate + L-glutamate</text>
        <dbReference type="Rhea" id="RHEA:18321"/>
        <dbReference type="ChEBI" id="CHEBI:16810"/>
        <dbReference type="ChEBI" id="CHEBI:17865"/>
        <dbReference type="ChEBI" id="CHEBI:29985"/>
        <dbReference type="ChEBI" id="CHEBI:57427"/>
        <dbReference type="EC" id="2.6.1.42"/>
    </reaction>
</comment>
<dbReference type="GO" id="GO:0046394">
    <property type="term" value="P:carboxylic acid biosynthetic process"/>
    <property type="evidence" value="ECO:0007669"/>
    <property type="project" value="UniProtKB-ARBA"/>
</dbReference>
<accession>A0A1I5H0H8</accession>